<keyword evidence="4" id="KW-1185">Reference proteome</keyword>
<evidence type="ECO:0000313" key="4">
    <source>
        <dbReference type="Proteomes" id="UP001597497"/>
    </source>
</evidence>
<feature type="compositionally biased region" description="Polar residues" evidence="1">
    <location>
        <begin position="76"/>
        <end position="85"/>
    </location>
</feature>
<gene>
    <name evidence="3" type="ORF">ACFSUC_07615</name>
</gene>
<sequence length="205" mass="22101">MKKKWLLSGAFILLVAAGAGGWWLLSPLLHDDVVNEALPVPTEKESSIQTDEESESGMTTGEGTSSAMAGNEVADNGQSDPSAETANEVEMDAETAAFVKHEGSFQDGDSQHSASGRAYTLQSEETVYIRFEDFETTNGPDLFVYLVKEGQSTSEGLRLGSLKGNIGNQNYEIPGDVDVSEYAKVVIWCKAFDVDFGYAELVPQS</sequence>
<dbReference type="Pfam" id="PF10517">
    <property type="entry name" value="DM13"/>
    <property type="match status" value="1"/>
</dbReference>
<dbReference type="RefSeq" id="WP_379928945.1">
    <property type="nucleotide sequence ID" value="NZ_JBHUMM010000011.1"/>
</dbReference>
<accession>A0ABW5RBL2</accession>
<proteinExistence type="predicted"/>
<dbReference type="EMBL" id="JBHUMM010000011">
    <property type="protein sequence ID" value="MFD2671472.1"/>
    <property type="molecule type" value="Genomic_DNA"/>
</dbReference>
<name>A0ABW5RBL2_9BACL</name>
<dbReference type="Proteomes" id="UP001597497">
    <property type="component" value="Unassembled WGS sequence"/>
</dbReference>
<evidence type="ECO:0000259" key="2">
    <source>
        <dbReference type="PROSITE" id="PS51549"/>
    </source>
</evidence>
<dbReference type="InterPro" id="IPR019545">
    <property type="entry name" value="DM13_domain"/>
</dbReference>
<feature type="domain" description="DM13" evidence="2">
    <location>
        <begin position="103"/>
        <end position="202"/>
    </location>
</feature>
<evidence type="ECO:0000256" key="1">
    <source>
        <dbReference type="SAM" id="MobiDB-lite"/>
    </source>
</evidence>
<feature type="region of interest" description="Disordered" evidence="1">
    <location>
        <begin position="40"/>
        <end position="88"/>
    </location>
</feature>
<reference evidence="4" key="1">
    <citation type="journal article" date="2019" name="Int. J. Syst. Evol. Microbiol.">
        <title>The Global Catalogue of Microorganisms (GCM) 10K type strain sequencing project: providing services to taxonomists for standard genome sequencing and annotation.</title>
        <authorList>
            <consortium name="The Broad Institute Genomics Platform"/>
            <consortium name="The Broad Institute Genome Sequencing Center for Infectious Disease"/>
            <person name="Wu L."/>
            <person name="Ma J."/>
        </authorList>
    </citation>
    <scope>NUCLEOTIDE SEQUENCE [LARGE SCALE GENOMIC DNA]</scope>
    <source>
        <strain evidence="4">KCTC 33676</strain>
    </source>
</reference>
<protein>
    <submittedName>
        <fullName evidence="3">DM13 domain-containing protein</fullName>
    </submittedName>
</protein>
<organism evidence="3 4">
    <name type="scientific">Marinicrinis sediminis</name>
    <dbReference type="NCBI Taxonomy" id="1652465"/>
    <lineage>
        <taxon>Bacteria</taxon>
        <taxon>Bacillati</taxon>
        <taxon>Bacillota</taxon>
        <taxon>Bacilli</taxon>
        <taxon>Bacillales</taxon>
        <taxon>Paenibacillaceae</taxon>
    </lineage>
</organism>
<dbReference type="PROSITE" id="PS51549">
    <property type="entry name" value="DM13"/>
    <property type="match status" value="1"/>
</dbReference>
<comment type="caution">
    <text evidence="3">The sequence shown here is derived from an EMBL/GenBank/DDBJ whole genome shotgun (WGS) entry which is preliminary data.</text>
</comment>
<feature type="compositionally biased region" description="Low complexity" evidence="1">
    <location>
        <begin position="56"/>
        <end position="66"/>
    </location>
</feature>
<evidence type="ECO:0000313" key="3">
    <source>
        <dbReference type="EMBL" id="MFD2671472.1"/>
    </source>
</evidence>